<dbReference type="InterPro" id="IPR042216">
    <property type="entry name" value="MitoNEET_CISD"/>
</dbReference>
<reference evidence="7 8" key="1">
    <citation type="submission" date="2018-04" db="EMBL/GenBank/DDBJ databases">
        <authorList>
            <person name="Zhang X."/>
            <person name="Yuan J."/>
            <person name="Li F."/>
            <person name="Xiang J."/>
        </authorList>
    </citation>
    <scope>NUCLEOTIDE SEQUENCE [LARGE SCALE GENOMIC DNA]</scope>
    <source>
        <tissue evidence="7">Muscle</tissue>
    </source>
</reference>
<dbReference type="InterPro" id="IPR052950">
    <property type="entry name" value="CISD"/>
</dbReference>
<keyword evidence="2" id="KW-0479">Metal-binding</keyword>
<reference evidence="7 8" key="2">
    <citation type="submission" date="2019-01" db="EMBL/GenBank/DDBJ databases">
        <title>The decoding of complex shrimp genome reveals the adaptation for benthos swimmer, frequently molting mechanism and breeding impact on genome.</title>
        <authorList>
            <person name="Sun Y."/>
            <person name="Gao Y."/>
            <person name="Yu Y."/>
        </authorList>
    </citation>
    <scope>NUCLEOTIDE SEQUENCE [LARGE SCALE GENOMIC DNA]</scope>
    <source>
        <tissue evidence="7">Muscle</tissue>
    </source>
</reference>
<evidence type="ECO:0000256" key="3">
    <source>
        <dbReference type="ARBA" id="ARBA00023004"/>
    </source>
</evidence>
<feature type="domain" description="Iron-binding zinc finger CDGSH type" evidence="6">
    <location>
        <begin position="49"/>
        <end position="86"/>
    </location>
</feature>
<dbReference type="Proteomes" id="UP000283509">
    <property type="component" value="Unassembled WGS sequence"/>
</dbReference>
<proteinExistence type="predicted"/>
<keyword evidence="4" id="KW-0411">Iron-sulfur</keyword>
<evidence type="ECO:0000259" key="6">
    <source>
        <dbReference type="SMART" id="SM00704"/>
    </source>
</evidence>
<dbReference type="PANTHER" id="PTHR46491">
    <property type="entry name" value="CDGSH IRON SULFUR DOMAIN PROTEIN HOMOLOG"/>
    <property type="match status" value="1"/>
</dbReference>
<dbReference type="SMART" id="SM00704">
    <property type="entry name" value="ZnF_CDGSH"/>
    <property type="match status" value="2"/>
</dbReference>
<evidence type="ECO:0000256" key="4">
    <source>
        <dbReference type="ARBA" id="ARBA00023014"/>
    </source>
</evidence>
<keyword evidence="3" id="KW-0408">Iron</keyword>
<evidence type="ECO:0000256" key="1">
    <source>
        <dbReference type="ARBA" id="ARBA00022714"/>
    </source>
</evidence>
<dbReference type="InterPro" id="IPR018967">
    <property type="entry name" value="FeS-contain_CDGSH-typ"/>
</dbReference>
<evidence type="ECO:0000313" key="8">
    <source>
        <dbReference type="Proteomes" id="UP000283509"/>
    </source>
</evidence>
<feature type="domain" description="Iron-binding zinc finger CDGSH type" evidence="6">
    <location>
        <begin position="91"/>
        <end position="128"/>
    </location>
</feature>
<accession>A0A3R7SV19</accession>
<organism evidence="7 8">
    <name type="scientific">Penaeus vannamei</name>
    <name type="common">Whiteleg shrimp</name>
    <name type="synonym">Litopenaeus vannamei</name>
    <dbReference type="NCBI Taxonomy" id="6689"/>
    <lineage>
        <taxon>Eukaryota</taxon>
        <taxon>Metazoa</taxon>
        <taxon>Ecdysozoa</taxon>
        <taxon>Arthropoda</taxon>
        <taxon>Crustacea</taxon>
        <taxon>Multicrustacea</taxon>
        <taxon>Malacostraca</taxon>
        <taxon>Eumalacostraca</taxon>
        <taxon>Eucarida</taxon>
        <taxon>Decapoda</taxon>
        <taxon>Dendrobranchiata</taxon>
        <taxon>Penaeoidea</taxon>
        <taxon>Penaeidae</taxon>
        <taxon>Penaeus</taxon>
    </lineage>
</organism>
<dbReference type="EMBL" id="QCYY01001656">
    <property type="protein sequence ID" value="ROT76482.1"/>
    <property type="molecule type" value="Genomic_DNA"/>
</dbReference>
<keyword evidence="1" id="KW-0001">2Fe-2S</keyword>
<dbReference type="STRING" id="6689.A0A3R7SV19"/>
<sequence>MASMRSLVRIPFVASRRCLFTGAVNQAKAGEGGGEAVPERKNKGRVAAKVPVRIELKEGKRYLWCACGYSKNQPFCDGTHIWSRWRLKIKQTPVFFKAPATKTYSLCTCKQTNKPPYCDGAHKRKEVQEAVIE</sequence>
<dbReference type="PANTHER" id="PTHR46491:SF3">
    <property type="entry name" value="CDGSH IRON-SULFUR DOMAIN-CONTAINING PROTEIN 3, MITOCHONDRIAL"/>
    <property type="match status" value="1"/>
</dbReference>
<dbReference type="OrthoDB" id="15717at2759"/>
<dbReference type="GO" id="GO:0051537">
    <property type="term" value="F:2 iron, 2 sulfur cluster binding"/>
    <property type="evidence" value="ECO:0007669"/>
    <property type="project" value="UniProtKB-KW"/>
</dbReference>
<dbReference type="GO" id="GO:0005739">
    <property type="term" value="C:mitochondrion"/>
    <property type="evidence" value="ECO:0007669"/>
    <property type="project" value="TreeGrafter"/>
</dbReference>
<gene>
    <name evidence="7" type="ORF">C7M84_004928</name>
</gene>
<comment type="cofactor">
    <cofactor evidence="5">
        <name>[2Fe-2S] cluster</name>
        <dbReference type="ChEBI" id="CHEBI:190135"/>
    </cofactor>
</comment>
<name>A0A3R7SV19_PENVA</name>
<comment type="caution">
    <text evidence="7">The sequence shown here is derived from an EMBL/GenBank/DDBJ whole genome shotgun (WGS) entry which is preliminary data.</text>
</comment>
<evidence type="ECO:0000313" key="7">
    <source>
        <dbReference type="EMBL" id="ROT76482.1"/>
    </source>
</evidence>
<dbReference type="Pfam" id="PF09360">
    <property type="entry name" value="zf-CDGSH"/>
    <property type="match status" value="2"/>
</dbReference>
<dbReference type="Gene3D" id="3.40.5.90">
    <property type="entry name" value="CDGSH iron-sulfur domain, mitoNEET-type"/>
    <property type="match status" value="2"/>
</dbReference>
<protein>
    <submittedName>
        <fullName evidence="7">Putative CDGSH iron-sulfur domain-containing protein 3, mitochondrial isoform X1</fullName>
    </submittedName>
</protein>
<evidence type="ECO:0000256" key="2">
    <source>
        <dbReference type="ARBA" id="ARBA00022723"/>
    </source>
</evidence>
<dbReference type="GO" id="GO:0046872">
    <property type="term" value="F:metal ion binding"/>
    <property type="evidence" value="ECO:0007669"/>
    <property type="project" value="UniProtKB-KW"/>
</dbReference>
<dbReference type="AlphaFoldDB" id="A0A3R7SV19"/>
<keyword evidence="8" id="KW-1185">Reference proteome</keyword>
<evidence type="ECO:0000256" key="5">
    <source>
        <dbReference type="ARBA" id="ARBA00034078"/>
    </source>
</evidence>